<dbReference type="OrthoDB" id="9771544at2"/>
<evidence type="ECO:0000259" key="8">
    <source>
        <dbReference type="PROSITE" id="PS50928"/>
    </source>
</evidence>
<protein>
    <submittedName>
        <fullName evidence="9">Carbohydrate ABC transporter permease</fullName>
    </submittedName>
</protein>
<dbReference type="SUPFAM" id="SSF161098">
    <property type="entry name" value="MetI-like"/>
    <property type="match status" value="1"/>
</dbReference>
<dbReference type="PANTHER" id="PTHR43744:SF6">
    <property type="entry name" value="ABC TRANSPORTER PERMEASE PROTEIN YESQ-RELATED"/>
    <property type="match status" value="1"/>
</dbReference>
<evidence type="ECO:0000313" key="9">
    <source>
        <dbReference type="EMBL" id="RAV23037.1"/>
    </source>
</evidence>
<dbReference type="GO" id="GO:0055085">
    <property type="term" value="P:transmembrane transport"/>
    <property type="evidence" value="ECO:0007669"/>
    <property type="project" value="InterPro"/>
</dbReference>
<evidence type="ECO:0000256" key="3">
    <source>
        <dbReference type="ARBA" id="ARBA00022475"/>
    </source>
</evidence>
<dbReference type="AlphaFoldDB" id="A0A329N012"/>
<feature type="transmembrane region" description="Helical" evidence="7">
    <location>
        <begin position="139"/>
        <end position="161"/>
    </location>
</feature>
<comment type="caution">
    <text evidence="9">The sequence shown here is derived from an EMBL/GenBank/DDBJ whole genome shotgun (WGS) entry which is preliminary data.</text>
</comment>
<comment type="subcellular location">
    <subcellularLocation>
        <location evidence="1 7">Cell membrane</location>
        <topology evidence="1 7">Multi-pass membrane protein</topology>
    </subcellularLocation>
</comment>
<evidence type="ECO:0000256" key="6">
    <source>
        <dbReference type="ARBA" id="ARBA00023136"/>
    </source>
</evidence>
<dbReference type="Gene3D" id="1.10.3720.10">
    <property type="entry name" value="MetI-like"/>
    <property type="match status" value="1"/>
</dbReference>
<evidence type="ECO:0000256" key="5">
    <source>
        <dbReference type="ARBA" id="ARBA00022989"/>
    </source>
</evidence>
<evidence type="ECO:0000313" key="10">
    <source>
        <dbReference type="Proteomes" id="UP000250369"/>
    </source>
</evidence>
<feature type="transmembrane region" description="Helical" evidence="7">
    <location>
        <begin position="295"/>
        <end position="315"/>
    </location>
</feature>
<keyword evidence="10" id="KW-1185">Reference proteome</keyword>
<dbReference type="CDD" id="cd06261">
    <property type="entry name" value="TM_PBP2"/>
    <property type="match status" value="1"/>
</dbReference>
<keyword evidence="4 7" id="KW-0812">Transmembrane</keyword>
<feature type="transmembrane region" description="Helical" evidence="7">
    <location>
        <begin position="173"/>
        <end position="196"/>
    </location>
</feature>
<dbReference type="Pfam" id="PF00528">
    <property type="entry name" value="BPD_transp_1"/>
    <property type="match status" value="1"/>
</dbReference>
<evidence type="ECO:0000256" key="2">
    <source>
        <dbReference type="ARBA" id="ARBA00022448"/>
    </source>
</evidence>
<feature type="transmembrane region" description="Helical" evidence="7">
    <location>
        <begin position="217"/>
        <end position="242"/>
    </location>
</feature>
<keyword evidence="3" id="KW-1003">Cell membrane</keyword>
<dbReference type="InterPro" id="IPR035906">
    <property type="entry name" value="MetI-like_sf"/>
</dbReference>
<feature type="transmembrane region" description="Helical" evidence="7">
    <location>
        <begin position="38"/>
        <end position="63"/>
    </location>
</feature>
<feature type="domain" description="ABC transmembrane type-1" evidence="8">
    <location>
        <begin position="102"/>
        <end position="315"/>
    </location>
</feature>
<dbReference type="PROSITE" id="PS50928">
    <property type="entry name" value="ABC_TM1"/>
    <property type="match status" value="1"/>
</dbReference>
<evidence type="ECO:0000256" key="7">
    <source>
        <dbReference type="RuleBase" id="RU363032"/>
    </source>
</evidence>
<dbReference type="GO" id="GO:0005886">
    <property type="term" value="C:plasma membrane"/>
    <property type="evidence" value="ECO:0007669"/>
    <property type="project" value="UniProtKB-SubCell"/>
</dbReference>
<feature type="transmembrane region" description="Helical" evidence="7">
    <location>
        <begin position="106"/>
        <end position="127"/>
    </location>
</feature>
<evidence type="ECO:0000256" key="1">
    <source>
        <dbReference type="ARBA" id="ARBA00004651"/>
    </source>
</evidence>
<keyword evidence="5 7" id="KW-1133">Transmembrane helix</keyword>
<name>A0A329N012_9BACL</name>
<accession>A0A329N012</accession>
<dbReference type="Proteomes" id="UP000250369">
    <property type="component" value="Unassembled WGS sequence"/>
</dbReference>
<keyword evidence="6 7" id="KW-0472">Membrane</keyword>
<keyword evidence="2 7" id="KW-0813">Transport</keyword>
<sequence>MSGKTAGPSTGDRIQWSSRTGLALFDWLKHPRKINEKIAVLAIYILLFDLAFVFLFPFLYMLVTSFKSSTDLYDFTVNWVPRTLRVANFTLAFKQLHYFEFFKNSAFVTAVATIGHLLSCSFVGYGFARYQFPFKKTLFMIVIIAFIVPIQTIIVPTYMVFANLKWLNTYLPVLVPTFFGLGLKGALFIFIFRQFYLGIPKELENAAKIDGCGFLRTYWLIVFPIARSVFLVAVVLSIVWHWNDFYEPGIYASHPSLSMLPAKLSSMAEIVKTPITTAAQIKKRLEHPEEIVNNAVLMAATLLVILPVLISFAFLQRKFMQGIERTGISGE</sequence>
<organism evidence="9 10">
    <name type="scientific">Paenibacillus contaminans</name>
    <dbReference type="NCBI Taxonomy" id="450362"/>
    <lineage>
        <taxon>Bacteria</taxon>
        <taxon>Bacillati</taxon>
        <taxon>Bacillota</taxon>
        <taxon>Bacilli</taxon>
        <taxon>Bacillales</taxon>
        <taxon>Paenibacillaceae</taxon>
        <taxon>Paenibacillus</taxon>
    </lineage>
</organism>
<gene>
    <name evidence="9" type="ORF">DQG23_02215</name>
</gene>
<dbReference type="EMBL" id="QMFB01000001">
    <property type="protein sequence ID" value="RAV23037.1"/>
    <property type="molecule type" value="Genomic_DNA"/>
</dbReference>
<dbReference type="InterPro" id="IPR000515">
    <property type="entry name" value="MetI-like"/>
</dbReference>
<reference evidence="9 10" key="1">
    <citation type="journal article" date="2009" name="Int. J. Syst. Evol. Microbiol.">
        <title>Paenibacillus contaminans sp. nov., isolated from a contaminated laboratory plate.</title>
        <authorList>
            <person name="Chou J.H."/>
            <person name="Lee J.H."/>
            <person name="Lin M.C."/>
            <person name="Chang P.S."/>
            <person name="Arun A.B."/>
            <person name="Young C.C."/>
            <person name="Chen W.M."/>
        </authorList>
    </citation>
    <scope>NUCLEOTIDE SEQUENCE [LARGE SCALE GENOMIC DNA]</scope>
    <source>
        <strain evidence="9 10">CKOBP-6</strain>
    </source>
</reference>
<evidence type="ECO:0000256" key="4">
    <source>
        <dbReference type="ARBA" id="ARBA00022692"/>
    </source>
</evidence>
<dbReference type="RefSeq" id="WP_113029146.1">
    <property type="nucleotide sequence ID" value="NZ_QMFB01000001.1"/>
</dbReference>
<dbReference type="PANTHER" id="PTHR43744">
    <property type="entry name" value="ABC TRANSPORTER PERMEASE PROTEIN MG189-RELATED-RELATED"/>
    <property type="match status" value="1"/>
</dbReference>
<comment type="similarity">
    <text evidence="7">Belongs to the binding-protein-dependent transport system permease family.</text>
</comment>
<proteinExistence type="inferred from homology"/>